<reference evidence="1" key="1">
    <citation type="submission" date="2020-05" db="EMBL/GenBank/DDBJ databases">
        <title>WGS assembly of Panicum virgatum.</title>
        <authorList>
            <person name="Lovell J.T."/>
            <person name="Jenkins J."/>
            <person name="Shu S."/>
            <person name="Juenger T.E."/>
            <person name="Schmutz J."/>
        </authorList>
    </citation>
    <scope>NUCLEOTIDE SEQUENCE</scope>
    <source>
        <strain evidence="1">AP13</strain>
    </source>
</reference>
<organism evidence="1 2">
    <name type="scientific">Panicum virgatum</name>
    <name type="common">Blackwell switchgrass</name>
    <dbReference type="NCBI Taxonomy" id="38727"/>
    <lineage>
        <taxon>Eukaryota</taxon>
        <taxon>Viridiplantae</taxon>
        <taxon>Streptophyta</taxon>
        <taxon>Embryophyta</taxon>
        <taxon>Tracheophyta</taxon>
        <taxon>Spermatophyta</taxon>
        <taxon>Magnoliopsida</taxon>
        <taxon>Liliopsida</taxon>
        <taxon>Poales</taxon>
        <taxon>Poaceae</taxon>
        <taxon>PACMAD clade</taxon>
        <taxon>Panicoideae</taxon>
        <taxon>Panicodae</taxon>
        <taxon>Paniceae</taxon>
        <taxon>Panicinae</taxon>
        <taxon>Panicum</taxon>
        <taxon>Panicum sect. Hiantes</taxon>
    </lineage>
</organism>
<gene>
    <name evidence="1" type="ORF">PVAP13_7KG077763</name>
</gene>
<sequence>MYHKRLMMLGCVSSARPHCNQFYEHLVHPWRDRLEECVPCCLFLVEVLEDQAKPFQFVDSC</sequence>
<evidence type="ECO:0000313" key="2">
    <source>
        <dbReference type="Proteomes" id="UP000823388"/>
    </source>
</evidence>
<dbReference type="AlphaFoldDB" id="A0A8T0QK54"/>
<dbReference type="EMBL" id="CM029049">
    <property type="protein sequence ID" value="KAG2570644.1"/>
    <property type="molecule type" value="Genomic_DNA"/>
</dbReference>
<name>A0A8T0QK54_PANVG</name>
<keyword evidence="2" id="KW-1185">Reference proteome</keyword>
<dbReference type="Proteomes" id="UP000823388">
    <property type="component" value="Chromosome 7K"/>
</dbReference>
<comment type="caution">
    <text evidence="1">The sequence shown here is derived from an EMBL/GenBank/DDBJ whole genome shotgun (WGS) entry which is preliminary data.</text>
</comment>
<protein>
    <submittedName>
        <fullName evidence="1">Uncharacterized protein</fullName>
    </submittedName>
</protein>
<accession>A0A8T0QK54</accession>
<evidence type="ECO:0000313" key="1">
    <source>
        <dbReference type="EMBL" id="KAG2570644.1"/>
    </source>
</evidence>
<proteinExistence type="predicted"/>